<dbReference type="PANTHER" id="PTHR34825:SF2">
    <property type="entry name" value="AAA-ATPASE-LIKE DOMAIN-CONTAINING PROTEIN"/>
    <property type="match status" value="1"/>
</dbReference>
<evidence type="ECO:0000259" key="1">
    <source>
        <dbReference type="Pfam" id="PF09820"/>
    </source>
</evidence>
<proteinExistence type="predicted"/>
<dbReference type="SUPFAM" id="SSF52540">
    <property type="entry name" value="P-loop containing nucleoside triphosphate hydrolases"/>
    <property type="match status" value="1"/>
</dbReference>
<dbReference type="PANTHER" id="PTHR34825">
    <property type="entry name" value="CONSERVED PROTEIN, WITH A WEAK D-GALACTARATE DEHYDRATASE/ALTRONATE HYDROLASE DOMAIN"/>
    <property type="match status" value="1"/>
</dbReference>
<accession>A0A0A6NZZ7</accession>
<organism evidence="2 3">
    <name type="scientific">Candidatus Thiomargarita nelsonii</name>
    <dbReference type="NCBI Taxonomy" id="1003181"/>
    <lineage>
        <taxon>Bacteria</taxon>
        <taxon>Pseudomonadati</taxon>
        <taxon>Pseudomonadota</taxon>
        <taxon>Gammaproteobacteria</taxon>
        <taxon>Thiotrichales</taxon>
        <taxon>Thiotrichaceae</taxon>
        <taxon>Thiomargarita</taxon>
    </lineage>
</organism>
<evidence type="ECO:0000313" key="3">
    <source>
        <dbReference type="Proteomes" id="UP000076962"/>
    </source>
</evidence>
<comment type="caution">
    <text evidence="2">The sequence shown here is derived from an EMBL/GenBank/DDBJ whole genome shotgun (WGS) entry which is preliminary data.</text>
</comment>
<dbReference type="AlphaFoldDB" id="A0A0A6NZZ7"/>
<dbReference type="InterPro" id="IPR027417">
    <property type="entry name" value="P-loop_NTPase"/>
</dbReference>
<dbReference type="Pfam" id="PF08011">
    <property type="entry name" value="PDDEXK_9"/>
    <property type="match status" value="1"/>
</dbReference>
<reference evidence="2 3" key="1">
    <citation type="submission" date="2016-05" db="EMBL/GenBank/DDBJ databases">
        <title>Single-cell genome of chain-forming Candidatus Thiomargarita nelsonii and comparison to other large sulfur-oxidizing bacteria.</title>
        <authorList>
            <person name="Winkel M."/>
            <person name="Salman V."/>
            <person name="Woyke T."/>
            <person name="Schulz-Vogt H."/>
            <person name="Richter M."/>
            <person name="Flood B."/>
            <person name="Bailey J."/>
            <person name="Amann R."/>
            <person name="Mussmann M."/>
        </authorList>
    </citation>
    <scope>NUCLEOTIDE SEQUENCE [LARGE SCALE GENOMIC DNA]</scope>
    <source>
        <strain evidence="2 3">THI036</strain>
    </source>
</reference>
<feature type="domain" description="AAA-ATPase-like" evidence="1">
    <location>
        <begin position="6"/>
        <end position="225"/>
    </location>
</feature>
<dbReference type="InterPro" id="IPR018631">
    <property type="entry name" value="AAA-ATPase-like_dom"/>
</dbReference>
<protein>
    <submittedName>
        <fullName evidence="2">Protein containing DUF1703</fullName>
    </submittedName>
</protein>
<dbReference type="Pfam" id="PF09820">
    <property type="entry name" value="AAA-ATPase_like"/>
    <property type="match status" value="1"/>
</dbReference>
<gene>
    <name evidence="2" type="ORF">THIOM_004191</name>
</gene>
<evidence type="ECO:0000313" key="2">
    <source>
        <dbReference type="EMBL" id="OAD20131.1"/>
    </source>
</evidence>
<dbReference type="EMBL" id="LUTY01002541">
    <property type="protein sequence ID" value="OAD20131.1"/>
    <property type="molecule type" value="Genomic_DNA"/>
</dbReference>
<dbReference type="Gene3D" id="3.40.50.300">
    <property type="entry name" value="P-loop containing nucleotide triphosphate hydrolases"/>
    <property type="match status" value="1"/>
</dbReference>
<name>A0A0A6NZZ7_9GAMM</name>
<sequence length="566" mass="66923">MSIKLPYGISYFNKLINENYYYVDRTVYIEKLEQASEPYVFFLRPRRFGKSLFVSMLWHYYGLEFAEQFSQLFGKYYIGQHPTPKANSYAILYFEFSRIDTSSKESTFEGFLSNVRWGAKDFLDRYTQLEPSEQKTILSCSYPNEILKALFETVGKQHPIYILIDEYDHFANEILAFNFEPFSEFVSRNGFVRKFYEAIKEATGRGIVDRFFATGVTPITLDSLTSGFNIAANFSTHYYFHEMMGFTENEVETLLKQTAPNLEPQERERVLEDLKKWYNGHIFARKAKIKLYNPDMVLYFLKEYAYENEYPDTLIDTNIASDYGKIRRLFSLGKAEHHQVVLEGLIETGKVEGFLTQQFSFEKEFSKDDFISLLFYLGLVTIYQTRLSHFQFSFPNYVVKELYLEFFIKSLKEQYQLDFEIDDVRDKLEQLAQENDIKPFVALIEKALQTLSNRDFISFDEKYINALFVGFASLSNLYFIKSEPEIEQKYPDIMFLYRPPFAPNYQFLFELKYLKKTQRSKLKSVQKKAINQVKDYLAFAEIKRLEHLKSWVIVFVGEKAEVVEVK</sequence>
<dbReference type="PATRIC" id="fig|1003181.4.peg.5520"/>
<dbReference type="Proteomes" id="UP000076962">
    <property type="component" value="Unassembled WGS sequence"/>
</dbReference>
<keyword evidence="3" id="KW-1185">Reference proteome</keyword>
<dbReference type="InterPro" id="IPR012547">
    <property type="entry name" value="PDDEXK_9"/>
</dbReference>